<proteinExistence type="predicted"/>
<dbReference type="Proteomes" id="UP000003490">
    <property type="component" value="Unassembled WGS sequence"/>
</dbReference>
<feature type="region of interest" description="Disordered" evidence="1">
    <location>
        <begin position="22"/>
        <end position="50"/>
    </location>
</feature>
<dbReference type="EMBL" id="ABCB02000020">
    <property type="protein sequence ID" value="EDO60349.1"/>
    <property type="molecule type" value="Genomic_DNA"/>
</dbReference>
<protein>
    <submittedName>
        <fullName evidence="2">Uncharacterized protein</fullName>
    </submittedName>
</protein>
<evidence type="ECO:0000313" key="2">
    <source>
        <dbReference type="EMBL" id="EDO60349.1"/>
    </source>
</evidence>
<accession>A7VX53</accession>
<comment type="caution">
    <text evidence="2">The sequence shown here is derived from an EMBL/GenBank/DDBJ whole genome shotgun (WGS) entry which is preliminary data.</text>
</comment>
<evidence type="ECO:0000313" key="3">
    <source>
        <dbReference type="Proteomes" id="UP000003490"/>
    </source>
</evidence>
<gene>
    <name evidence="2" type="ORF">CLOLEP_03175</name>
</gene>
<feature type="compositionally biased region" description="Basic and acidic residues" evidence="1">
    <location>
        <begin position="23"/>
        <end position="50"/>
    </location>
</feature>
<dbReference type="HOGENOM" id="CLU_3116380_0_0_9"/>
<dbReference type="AlphaFoldDB" id="A7VX53"/>
<reference evidence="2 3" key="1">
    <citation type="submission" date="2007-08" db="EMBL/GenBank/DDBJ databases">
        <title>Draft genome sequence of Clostridium leptum (DSM 753).</title>
        <authorList>
            <person name="Sudarsanam P."/>
            <person name="Ley R."/>
            <person name="Guruge J."/>
            <person name="Turnbaugh P.J."/>
            <person name="Mahowald M."/>
            <person name="Liep D."/>
            <person name="Gordon J."/>
        </authorList>
    </citation>
    <scope>NUCLEOTIDE SEQUENCE [LARGE SCALE GENOMIC DNA]</scope>
    <source>
        <strain evidence="2 3">DSM 753</strain>
    </source>
</reference>
<evidence type="ECO:0000256" key="1">
    <source>
        <dbReference type="SAM" id="MobiDB-lite"/>
    </source>
</evidence>
<name>A7VX53_9FIRM</name>
<sequence length="50" mass="5716">MKIEKIGFQIAAPPCPVSIVMNMDKEEKLEPDKPKTRKRNSAENKKSDED</sequence>
<organism evidence="2 3">
    <name type="scientific">[Clostridium] leptum DSM 753</name>
    <dbReference type="NCBI Taxonomy" id="428125"/>
    <lineage>
        <taxon>Bacteria</taxon>
        <taxon>Bacillati</taxon>
        <taxon>Bacillota</taxon>
        <taxon>Clostridia</taxon>
        <taxon>Eubacteriales</taxon>
        <taxon>Oscillospiraceae</taxon>
        <taxon>Oscillospiraceae incertae sedis</taxon>
    </lineage>
</organism>
<reference evidence="2 3" key="2">
    <citation type="submission" date="2007-08" db="EMBL/GenBank/DDBJ databases">
        <authorList>
            <person name="Fulton L."/>
            <person name="Clifton S."/>
            <person name="Fulton B."/>
            <person name="Xu J."/>
            <person name="Minx P."/>
            <person name="Pepin K.H."/>
            <person name="Johnson M."/>
            <person name="Thiruvilangam P."/>
            <person name="Bhonagiri V."/>
            <person name="Nash W.E."/>
            <person name="Wang C."/>
            <person name="Mardis E.R."/>
            <person name="Wilson R.K."/>
        </authorList>
    </citation>
    <scope>NUCLEOTIDE SEQUENCE [LARGE SCALE GENOMIC DNA]</scope>
    <source>
        <strain evidence="2 3">DSM 753</strain>
    </source>
</reference>